<keyword evidence="3" id="KW-1185">Reference proteome</keyword>
<reference evidence="2" key="1">
    <citation type="journal article" date="2022" name="Int. J. Mol. Sci.">
        <title>Draft Genome of Tanacetum Coccineum: Genomic Comparison of Closely Related Tanacetum-Family Plants.</title>
        <authorList>
            <person name="Yamashiro T."/>
            <person name="Shiraishi A."/>
            <person name="Nakayama K."/>
            <person name="Satake H."/>
        </authorList>
    </citation>
    <scope>NUCLEOTIDE SEQUENCE</scope>
</reference>
<evidence type="ECO:0000256" key="1">
    <source>
        <dbReference type="SAM" id="MobiDB-lite"/>
    </source>
</evidence>
<gene>
    <name evidence="2" type="ORF">Tco_0978902</name>
</gene>
<proteinExistence type="predicted"/>
<organism evidence="2 3">
    <name type="scientific">Tanacetum coccineum</name>
    <dbReference type="NCBI Taxonomy" id="301880"/>
    <lineage>
        <taxon>Eukaryota</taxon>
        <taxon>Viridiplantae</taxon>
        <taxon>Streptophyta</taxon>
        <taxon>Embryophyta</taxon>
        <taxon>Tracheophyta</taxon>
        <taxon>Spermatophyta</taxon>
        <taxon>Magnoliopsida</taxon>
        <taxon>eudicotyledons</taxon>
        <taxon>Gunneridae</taxon>
        <taxon>Pentapetalae</taxon>
        <taxon>asterids</taxon>
        <taxon>campanulids</taxon>
        <taxon>Asterales</taxon>
        <taxon>Asteraceae</taxon>
        <taxon>Asteroideae</taxon>
        <taxon>Anthemideae</taxon>
        <taxon>Anthemidinae</taxon>
        <taxon>Tanacetum</taxon>
    </lineage>
</organism>
<evidence type="ECO:0000313" key="2">
    <source>
        <dbReference type="EMBL" id="GJT52745.1"/>
    </source>
</evidence>
<evidence type="ECO:0000313" key="3">
    <source>
        <dbReference type="Proteomes" id="UP001151760"/>
    </source>
</evidence>
<feature type="region of interest" description="Disordered" evidence="1">
    <location>
        <begin position="581"/>
        <end position="600"/>
    </location>
</feature>
<name>A0ABQ5EPD9_9ASTR</name>
<feature type="compositionally biased region" description="Basic and acidic residues" evidence="1">
    <location>
        <begin position="131"/>
        <end position="140"/>
    </location>
</feature>
<sequence>MSPLTRKKFHWGIVVPAGLKRYKDPETGLRIKRTNQKCRIPIDLYPCRVEEKLIMRKSEGKWIIKKEMRMISKDGTISEFPRYTSSKEEKEEEEEEDSEKNGSKEALEMGSNSESLGYAASDNDVESDLESTARSEPKCKEMEDTCESGVMAFSVISISSDSSEESVGMSTARVILFGTIPTIIPSTAPTSDLPIIHDDTPLDPYEVTVARWRSQVAARSSPPSSPIRQILPAPPGLPRRPAILFLSGQPIPIGQPYRTQPNGVLKMLTARKSVGSLPTHRLALRYLADYSSSDSHSDTSSYSSLRHSSSSYALSDSLCDSSIVTSARLSLKRCRSHTSSVPVVSPVRRALSPVRADLFSPCKRIKDSYSVTYFEPYTKPDVDYDIQADINTCIAFADDLRARGTYVRVVIETTIEEEVESSAKGTTEVAVDPRARPVINDDVRETIREDVPDHVRADGAVEVTYETLGEWIGMLERDNVRLKGMLDAERQRFDHLQRTLRISLLDFVTSLLEYRSAVWSSSSISDLSHRDEYYCGCITMPTATRTRMTQYAINELIAKRVEEALKAYDAAKIPGTEIKIENEKQDDNVDSNGDNGNGNWNGNGNLNANNGCVVPIARVCTYQDFVKYQPLNFKGTEGVVCLTRLFEKMEAVFHIRNYPPRYQVKYATCTLLDGALTWWNSHKRTIFGLYDFHDVEFTHELGLRFQELTLLCTKMVPEEEDKFEKYIGGLLDSIQGNVIATEPVRLYDAIHIANNLMD</sequence>
<reference evidence="2" key="2">
    <citation type="submission" date="2022-01" db="EMBL/GenBank/DDBJ databases">
        <authorList>
            <person name="Yamashiro T."/>
            <person name="Shiraishi A."/>
            <person name="Satake H."/>
            <person name="Nakayama K."/>
        </authorList>
    </citation>
    <scope>NUCLEOTIDE SEQUENCE</scope>
</reference>
<dbReference type="EMBL" id="BQNB010016523">
    <property type="protein sequence ID" value="GJT52745.1"/>
    <property type="molecule type" value="Genomic_DNA"/>
</dbReference>
<protein>
    <recommendedName>
        <fullName evidence="4">Retrotransposon gag domain-containing protein</fullName>
    </recommendedName>
</protein>
<comment type="caution">
    <text evidence="2">The sequence shown here is derived from an EMBL/GenBank/DDBJ whole genome shotgun (WGS) entry which is preliminary data.</text>
</comment>
<feature type="region of interest" description="Disordered" evidence="1">
    <location>
        <begin position="77"/>
        <end position="140"/>
    </location>
</feature>
<evidence type="ECO:0008006" key="4">
    <source>
        <dbReference type="Google" id="ProtNLM"/>
    </source>
</evidence>
<dbReference type="Proteomes" id="UP001151760">
    <property type="component" value="Unassembled WGS sequence"/>
</dbReference>
<accession>A0ABQ5EPD9</accession>